<evidence type="ECO:0000313" key="1">
    <source>
        <dbReference type="EMBL" id="SFS05972.1"/>
    </source>
</evidence>
<sequence>MTVERGERRRLTNAEQYRLRALRRAGSLADLVPLTGVDSEHAAYFAAKRIWNELRTKELAASGGSDSGLPGNSVAIDDTEFHVHGITHADTDAERRFLRAHVARLVADDAAVFCEQGVRSMYFADFDAVCEMDDYRWAMAEREALEESSRVADVLTPGFDSLSEDVESFTDRLRTRVFSLIESDAAVEQNAVRRALGDVASSLLTNKESMATGEDFESFRKRRLAAANPAYLPDLQRYYERRFLPQPVEREWLRRHDPELELVTHARNERMADYALYHADDADEVHLVVGAAHQPGVTYYLEQHRDGNRDLSGFEPIP</sequence>
<protein>
    <submittedName>
        <fullName evidence="1">Uncharacterized protein</fullName>
    </submittedName>
</protein>
<evidence type="ECO:0000313" key="2">
    <source>
        <dbReference type="Proteomes" id="UP000199062"/>
    </source>
</evidence>
<proteinExistence type="predicted"/>
<accession>A0A1I6LRS8</accession>
<gene>
    <name evidence="1" type="ORF">SAMN05216559_2953</name>
</gene>
<dbReference type="Proteomes" id="UP000199062">
    <property type="component" value="Unassembled WGS sequence"/>
</dbReference>
<dbReference type="AlphaFoldDB" id="A0A1I6LRS8"/>
<keyword evidence="2" id="KW-1185">Reference proteome</keyword>
<reference evidence="1 2" key="1">
    <citation type="submission" date="2016-10" db="EMBL/GenBank/DDBJ databases">
        <authorList>
            <person name="de Groot N.N."/>
        </authorList>
    </citation>
    <scope>NUCLEOTIDE SEQUENCE [LARGE SCALE GENOMIC DNA]</scope>
    <source>
        <strain evidence="1 2">CGMCC 1.10457</strain>
    </source>
</reference>
<dbReference type="EMBL" id="FOZK01000003">
    <property type="protein sequence ID" value="SFS05972.1"/>
    <property type="molecule type" value="Genomic_DNA"/>
</dbReference>
<name>A0A1I6LRS8_9EURY</name>
<organism evidence="1 2">
    <name type="scientific">Halomicrobium zhouii</name>
    <dbReference type="NCBI Taxonomy" id="767519"/>
    <lineage>
        <taxon>Archaea</taxon>
        <taxon>Methanobacteriati</taxon>
        <taxon>Methanobacteriota</taxon>
        <taxon>Stenosarchaea group</taxon>
        <taxon>Halobacteria</taxon>
        <taxon>Halobacteriales</taxon>
        <taxon>Haloarculaceae</taxon>
        <taxon>Halomicrobium</taxon>
    </lineage>
</organism>
<dbReference type="RefSeq" id="WP_089817312.1">
    <property type="nucleotide sequence ID" value="NZ_FOZK01000003.1"/>
</dbReference>
<dbReference type="OrthoDB" id="269239at2157"/>